<dbReference type="CDD" id="cd00590">
    <property type="entry name" value="RRM_SF"/>
    <property type="match status" value="2"/>
</dbReference>
<dbReference type="Proteomes" id="UP000748531">
    <property type="component" value="Unassembled WGS sequence"/>
</dbReference>
<evidence type="ECO:0000259" key="4">
    <source>
        <dbReference type="PROSITE" id="PS50102"/>
    </source>
</evidence>
<keyword evidence="1 2" id="KW-0694">RNA-binding</keyword>
<evidence type="ECO:0000256" key="2">
    <source>
        <dbReference type="PROSITE-ProRule" id="PRU00176"/>
    </source>
</evidence>
<feature type="compositionally biased region" description="Basic residues" evidence="3">
    <location>
        <begin position="509"/>
        <end position="529"/>
    </location>
</feature>
<feature type="region of interest" description="Disordered" evidence="3">
    <location>
        <begin position="132"/>
        <end position="156"/>
    </location>
</feature>
<dbReference type="InterPro" id="IPR035979">
    <property type="entry name" value="RBD_domain_sf"/>
</dbReference>
<dbReference type="InterPro" id="IPR050502">
    <property type="entry name" value="Euk_RNA-bind_prot"/>
</dbReference>
<dbReference type="PROSITE" id="PS50102">
    <property type="entry name" value="RRM"/>
    <property type="match status" value="1"/>
</dbReference>
<protein>
    <submittedName>
        <fullName evidence="5">Nucleolin</fullName>
    </submittedName>
</protein>
<dbReference type="SMART" id="SM00360">
    <property type="entry name" value="RRM"/>
    <property type="match status" value="2"/>
</dbReference>
<feature type="domain" description="RRM" evidence="4">
    <location>
        <begin position="317"/>
        <end position="391"/>
    </location>
</feature>
<reference evidence="5" key="1">
    <citation type="submission" date="2019-05" db="EMBL/GenBank/DDBJ databases">
        <title>Annotation for the trematode Paragonimus heterotremus.</title>
        <authorList>
            <person name="Choi Y.-J."/>
        </authorList>
    </citation>
    <scope>NUCLEOTIDE SEQUENCE</scope>
    <source>
        <strain evidence="5">LC</strain>
    </source>
</reference>
<dbReference type="PANTHER" id="PTHR48025">
    <property type="entry name" value="OS02G0815200 PROTEIN"/>
    <property type="match status" value="1"/>
</dbReference>
<proteinExistence type="predicted"/>
<evidence type="ECO:0000256" key="1">
    <source>
        <dbReference type="ARBA" id="ARBA00022884"/>
    </source>
</evidence>
<name>A0A8J4T5B3_9TREM</name>
<dbReference type="PANTHER" id="PTHR48025:SF1">
    <property type="entry name" value="RRM DOMAIN-CONTAINING PROTEIN"/>
    <property type="match status" value="1"/>
</dbReference>
<dbReference type="GO" id="GO:0003729">
    <property type="term" value="F:mRNA binding"/>
    <property type="evidence" value="ECO:0007669"/>
    <property type="project" value="TreeGrafter"/>
</dbReference>
<feature type="region of interest" description="Disordered" evidence="3">
    <location>
        <begin position="88"/>
        <end position="116"/>
    </location>
</feature>
<keyword evidence="6" id="KW-1185">Reference proteome</keyword>
<dbReference type="AlphaFoldDB" id="A0A8J4T5B3"/>
<comment type="caution">
    <text evidence="5">The sequence shown here is derived from an EMBL/GenBank/DDBJ whole genome shotgun (WGS) entry which is preliminary data.</text>
</comment>
<dbReference type="Pfam" id="PF00076">
    <property type="entry name" value="RRM_1"/>
    <property type="match status" value="1"/>
</dbReference>
<feature type="compositionally biased region" description="Low complexity" evidence="3">
    <location>
        <begin position="133"/>
        <end position="144"/>
    </location>
</feature>
<gene>
    <name evidence="5" type="ORF">PHET_07851</name>
</gene>
<evidence type="ECO:0000256" key="3">
    <source>
        <dbReference type="SAM" id="MobiDB-lite"/>
    </source>
</evidence>
<organism evidence="5 6">
    <name type="scientific">Paragonimus heterotremus</name>
    <dbReference type="NCBI Taxonomy" id="100268"/>
    <lineage>
        <taxon>Eukaryota</taxon>
        <taxon>Metazoa</taxon>
        <taxon>Spiralia</taxon>
        <taxon>Lophotrochozoa</taxon>
        <taxon>Platyhelminthes</taxon>
        <taxon>Trematoda</taxon>
        <taxon>Digenea</taxon>
        <taxon>Plagiorchiida</taxon>
        <taxon>Troglotremata</taxon>
        <taxon>Troglotrematidae</taxon>
        <taxon>Paragonimus</taxon>
    </lineage>
</organism>
<dbReference type="InterPro" id="IPR012677">
    <property type="entry name" value="Nucleotide-bd_a/b_plait_sf"/>
</dbReference>
<sequence length="529" mass="59088">MKIREPSHVKLSAVGGVLKKLNSRLVKKAVKSFNSGIEKEKNEGSIQVRSYPRRMVTVLGQSETNETSHLKTQTLECESRQTLTKMCSFSDTSAPSKPSKNPHPKPFSSRGEQCGSANTDMKVMDVEVGSHTQPILPSSSQPPSDRVVESSPHLTKMQRKRLKKKALKASKAAVKAKRLRKEEQEPPVSSSIVLPKRKGYVCTLDTNEKLLAAVQSRSTDMYSLVLKIQPIPNPCSPGLLKDLCPLAISVRLPSTSGARYAFLHFRNQCELEATQQMLSTKLLNGKRLKVQLASVTPKSSSDWHRPDERQFDEFDWTTLFVARLPRSTTRLDLGQIFRKASGIRMATYDDGSCKGTCFLTYRSLRDALQAFETRHGTFIHGFPIYVNFALKSKSKSNVHPLAEVRDSRICMDSTELADEIPKSVLPPKSDIQASQIEFSVDRTPMKINQTIPNDIVRKAQKQKLKVATNLRKHAPPKLLNKHQLKGISGTNKNSASTPLDLLLRPVASKPKRGKKTKKLTKRGKPAKHR</sequence>
<evidence type="ECO:0000313" key="6">
    <source>
        <dbReference type="Proteomes" id="UP000748531"/>
    </source>
</evidence>
<feature type="region of interest" description="Disordered" evidence="3">
    <location>
        <begin position="481"/>
        <end position="529"/>
    </location>
</feature>
<dbReference type="SUPFAM" id="SSF54928">
    <property type="entry name" value="RNA-binding domain, RBD"/>
    <property type="match status" value="1"/>
</dbReference>
<dbReference type="Gene3D" id="3.30.70.330">
    <property type="match status" value="1"/>
</dbReference>
<dbReference type="OrthoDB" id="167718at2759"/>
<accession>A0A8J4T5B3</accession>
<evidence type="ECO:0000313" key="5">
    <source>
        <dbReference type="EMBL" id="KAF5399058.1"/>
    </source>
</evidence>
<feature type="compositionally biased region" description="Polar residues" evidence="3">
    <location>
        <begin position="488"/>
        <end position="497"/>
    </location>
</feature>
<dbReference type="EMBL" id="LUCH01004397">
    <property type="protein sequence ID" value="KAF5399058.1"/>
    <property type="molecule type" value="Genomic_DNA"/>
</dbReference>
<dbReference type="InterPro" id="IPR000504">
    <property type="entry name" value="RRM_dom"/>
</dbReference>